<protein>
    <submittedName>
        <fullName evidence="11">L,D-transpeptidase family protein</fullName>
    </submittedName>
</protein>
<dbReference type="GO" id="GO:0018104">
    <property type="term" value="P:peptidoglycan-protein cross-linking"/>
    <property type="evidence" value="ECO:0007669"/>
    <property type="project" value="TreeGrafter"/>
</dbReference>
<dbReference type="InterPro" id="IPR038063">
    <property type="entry name" value="Transpep_catalytic_dom"/>
</dbReference>
<comment type="caution">
    <text evidence="11">The sequence shown here is derived from an EMBL/GenBank/DDBJ whole genome shotgun (WGS) entry which is preliminary data.</text>
</comment>
<keyword evidence="6 9" id="KW-0133">Cell shape</keyword>
<comment type="similarity">
    <text evidence="2">Belongs to the YkuD family.</text>
</comment>
<accession>A0A843YKS1</accession>
<dbReference type="CDD" id="cd16913">
    <property type="entry name" value="YkuD_like"/>
    <property type="match status" value="1"/>
</dbReference>
<evidence type="ECO:0000256" key="4">
    <source>
        <dbReference type="ARBA" id="ARBA00022679"/>
    </source>
</evidence>
<dbReference type="FunFam" id="2.40.440.10:FF:000002">
    <property type="entry name" value="L,D-transpeptidase ErfK/SrfK"/>
    <property type="match status" value="1"/>
</dbReference>
<dbReference type="EMBL" id="WIBF01000010">
    <property type="protein sequence ID" value="MQQ09813.1"/>
    <property type="molecule type" value="Genomic_DNA"/>
</dbReference>
<comment type="pathway">
    <text evidence="1 9">Cell wall biogenesis; peptidoglycan biosynthesis.</text>
</comment>
<evidence type="ECO:0000256" key="6">
    <source>
        <dbReference type="ARBA" id="ARBA00022960"/>
    </source>
</evidence>
<evidence type="ECO:0000256" key="2">
    <source>
        <dbReference type="ARBA" id="ARBA00005992"/>
    </source>
</evidence>
<keyword evidence="7 9" id="KW-0573">Peptidoglycan synthesis</keyword>
<feature type="domain" description="L,D-TPase catalytic" evidence="10">
    <location>
        <begin position="48"/>
        <end position="188"/>
    </location>
</feature>
<dbReference type="PANTHER" id="PTHR30582:SF24">
    <property type="entry name" value="L,D-TRANSPEPTIDASE ERFK_SRFK-RELATED"/>
    <property type="match status" value="1"/>
</dbReference>
<dbReference type="Proteomes" id="UP000444174">
    <property type="component" value="Unassembled WGS sequence"/>
</dbReference>
<dbReference type="GO" id="GO:0071972">
    <property type="term" value="F:peptidoglycan L,D-transpeptidase activity"/>
    <property type="evidence" value="ECO:0007669"/>
    <property type="project" value="TreeGrafter"/>
</dbReference>
<dbReference type="InterPro" id="IPR050979">
    <property type="entry name" value="LD-transpeptidase"/>
</dbReference>
<name>A0A843YKS1_9RHOB</name>
<keyword evidence="12" id="KW-1185">Reference proteome</keyword>
<keyword evidence="8 9" id="KW-0961">Cell wall biogenesis/degradation</keyword>
<evidence type="ECO:0000256" key="8">
    <source>
        <dbReference type="ARBA" id="ARBA00023316"/>
    </source>
</evidence>
<reference evidence="11 12" key="1">
    <citation type="submission" date="2019-10" db="EMBL/GenBank/DDBJ databases">
        <title>Epibacterium sp. nov., isolated from seawater.</title>
        <authorList>
            <person name="Zhang X."/>
            <person name="Li N."/>
        </authorList>
    </citation>
    <scope>NUCLEOTIDE SEQUENCE [LARGE SCALE GENOMIC DNA]</scope>
    <source>
        <strain evidence="11 12">SM1979</strain>
    </source>
</reference>
<proteinExistence type="inferred from homology"/>
<dbReference type="GO" id="GO:0071555">
    <property type="term" value="P:cell wall organization"/>
    <property type="evidence" value="ECO:0007669"/>
    <property type="project" value="UniProtKB-UniRule"/>
</dbReference>
<dbReference type="SUPFAM" id="SSF141523">
    <property type="entry name" value="L,D-transpeptidase catalytic domain-like"/>
    <property type="match status" value="1"/>
</dbReference>
<dbReference type="Pfam" id="PF03734">
    <property type="entry name" value="YkuD"/>
    <property type="match status" value="1"/>
</dbReference>
<dbReference type="GO" id="GO:0016757">
    <property type="term" value="F:glycosyltransferase activity"/>
    <property type="evidence" value="ECO:0007669"/>
    <property type="project" value="UniProtKB-KW"/>
</dbReference>
<sequence length="188" mass="21215">MFSRRQFVTTSSCAIALSWRPPMLEAAEPKPFDPTPQIVKIKKQEDIGQILVVPRSFYLYFVVKPRRAIRYGVGVGKAGLEFTGSAIIERKREWPSWRPTPEMIKRDPRAYSKFVDNEYIQPGGPENPLGARALYLYQNGVDTYFRIHGTNRPETIGSAVSNGCIRLSNAHVADLYERVPVGTTVTVI</sequence>
<evidence type="ECO:0000256" key="9">
    <source>
        <dbReference type="PROSITE-ProRule" id="PRU01373"/>
    </source>
</evidence>
<dbReference type="PANTHER" id="PTHR30582">
    <property type="entry name" value="L,D-TRANSPEPTIDASE"/>
    <property type="match status" value="1"/>
</dbReference>
<dbReference type="AlphaFoldDB" id="A0A843YKS1"/>
<feature type="active site" description="Proton donor/acceptor" evidence="9">
    <location>
        <position position="148"/>
    </location>
</feature>
<dbReference type="PROSITE" id="PS52029">
    <property type="entry name" value="LD_TPASE"/>
    <property type="match status" value="1"/>
</dbReference>
<dbReference type="InterPro" id="IPR005490">
    <property type="entry name" value="LD_TPept_cat_dom"/>
</dbReference>
<evidence type="ECO:0000256" key="1">
    <source>
        <dbReference type="ARBA" id="ARBA00004752"/>
    </source>
</evidence>
<feature type="active site" description="Nucleophile" evidence="9">
    <location>
        <position position="164"/>
    </location>
</feature>
<dbReference type="UniPathway" id="UPA00219"/>
<organism evidence="11 12">
    <name type="scientific">Tritonibacter litoralis</name>
    <dbReference type="NCBI Taxonomy" id="2662264"/>
    <lineage>
        <taxon>Bacteria</taxon>
        <taxon>Pseudomonadati</taxon>
        <taxon>Pseudomonadota</taxon>
        <taxon>Alphaproteobacteria</taxon>
        <taxon>Rhodobacterales</taxon>
        <taxon>Paracoccaceae</taxon>
        <taxon>Tritonibacter</taxon>
    </lineage>
</organism>
<evidence type="ECO:0000256" key="3">
    <source>
        <dbReference type="ARBA" id="ARBA00022676"/>
    </source>
</evidence>
<keyword evidence="5" id="KW-0378">Hydrolase</keyword>
<evidence type="ECO:0000313" key="12">
    <source>
        <dbReference type="Proteomes" id="UP000444174"/>
    </source>
</evidence>
<keyword evidence="3" id="KW-0328">Glycosyltransferase</keyword>
<evidence type="ECO:0000259" key="10">
    <source>
        <dbReference type="PROSITE" id="PS52029"/>
    </source>
</evidence>
<evidence type="ECO:0000313" key="11">
    <source>
        <dbReference type="EMBL" id="MQQ09813.1"/>
    </source>
</evidence>
<evidence type="ECO:0000256" key="7">
    <source>
        <dbReference type="ARBA" id="ARBA00022984"/>
    </source>
</evidence>
<keyword evidence="4" id="KW-0808">Transferase</keyword>
<dbReference type="GO" id="GO:0005576">
    <property type="term" value="C:extracellular region"/>
    <property type="evidence" value="ECO:0007669"/>
    <property type="project" value="TreeGrafter"/>
</dbReference>
<dbReference type="GO" id="GO:0008360">
    <property type="term" value="P:regulation of cell shape"/>
    <property type="evidence" value="ECO:0007669"/>
    <property type="project" value="UniProtKB-UniRule"/>
</dbReference>
<gene>
    <name evidence="11" type="ORF">GFB49_15210</name>
</gene>
<evidence type="ECO:0000256" key="5">
    <source>
        <dbReference type="ARBA" id="ARBA00022801"/>
    </source>
</evidence>
<dbReference type="Gene3D" id="2.40.440.10">
    <property type="entry name" value="L,D-transpeptidase catalytic domain-like"/>
    <property type="match status" value="1"/>
</dbReference>